<accession>A0A835JED9</accession>
<evidence type="ECO:0000313" key="3">
    <source>
        <dbReference type="Proteomes" id="UP000657918"/>
    </source>
</evidence>
<comment type="caution">
    <text evidence="2">The sequence shown here is derived from an EMBL/GenBank/DDBJ whole genome shotgun (WGS) entry which is preliminary data.</text>
</comment>
<name>A0A835JED9_9ROSI</name>
<protein>
    <submittedName>
        <fullName evidence="2">Uncharacterized protein</fullName>
    </submittedName>
</protein>
<gene>
    <name evidence="2" type="ORF">SADUNF_Sadunf15G0068300</name>
</gene>
<reference evidence="2 3" key="1">
    <citation type="submission" date="2020-10" db="EMBL/GenBank/DDBJ databases">
        <title>Plant Genome Project.</title>
        <authorList>
            <person name="Zhang R.-G."/>
        </authorList>
    </citation>
    <scope>NUCLEOTIDE SEQUENCE [LARGE SCALE GENOMIC DNA]</scope>
    <source>
        <strain evidence="2">FAFU-HL-1</strain>
        <tissue evidence="2">Leaf</tissue>
    </source>
</reference>
<dbReference type="Proteomes" id="UP000657918">
    <property type="component" value="Unassembled WGS sequence"/>
</dbReference>
<evidence type="ECO:0000256" key="1">
    <source>
        <dbReference type="SAM" id="MobiDB-lite"/>
    </source>
</evidence>
<keyword evidence="3" id="KW-1185">Reference proteome</keyword>
<sequence>MNLMQTKSCQHCCILMPIEVELHQIKVPLINQATSSSSKEDLILDPITPAPIPPSKAHVVTPSPSQTKRQLLFEDEIPLKSSAIDAISGTPNIIISLDCNASTISKADDPPMKRQCPPKPHHD</sequence>
<evidence type="ECO:0000313" key="2">
    <source>
        <dbReference type="EMBL" id="KAF9667871.1"/>
    </source>
</evidence>
<dbReference type="AlphaFoldDB" id="A0A835JED9"/>
<proteinExistence type="predicted"/>
<feature type="region of interest" description="Disordered" evidence="1">
    <location>
        <begin position="103"/>
        <end position="123"/>
    </location>
</feature>
<organism evidence="2 3">
    <name type="scientific">Salix dunnii</name>
    <dbReference type="NCBI Taxonomy" id="1413687"/>
    <lineage>
        <taxon>Eukaryota</taxon>
        <taxon>Viridiplantae</taxon>
        <taxon>Streptophyta</taxon>
        <taxon>Embryophyta</taxon>
        <taxon>Tracheophyta</taxon>
        <taxon>Spermatophyta</taxon>
        <taxon>Magnoliopsida</taxon>
        <taxon>eudicotyledons</taxon>
        <taxon>Gunneridae</taxon>
        <taxon>Pentapetalae</taxon>
        <taxon>rosids</taxon>
        <taxon>fabids</taxon>
        <taxon>Malpighiales</taxon>
        <taxon>Salicaceae</taxon>
        <taxon>Saliceae</taxon>
        <taxon>Salix</taxon>
    </lineage>
</organism>
<dbReference type="EMBL" id="JADGMS010000015">
    <property type="protein sequence ID" value="KAF9667871.1"/>
    <property type="molecule type" value="Genomic_DNA"/>
</dbReference>